<reference evidence="1" key="1">
    <citation type="journal article" date="2020" name="Stud. Mycol.">
        <title>101 Dothideomycetes genomes: a test case for predicting lifestyles and emergence of pathogens.</title>
        <authorList>
            <person name="Haridas S."/>
            <person name="Albert R."/>
            <person name="Binder M."/>
            <person name="Bloem J."/>
            <person name="Labutti K."/>
            <person name="Salamov A."/>
            <person name="Andreopoulos B."/>
            <person name="Baker S."/>
            <person name="Barry K."/>
            <person name="Bills G."/>
            <person name="Bluhm B."/>
            <person name="Cannon C."/>
            <person name="Castanera R."/>
            <person name="Culley D."/>
            <person name="Daum C."/>
            <person name="Ezra D."/>
            <person name="Gonzalez J."/>
            <person name="Henrissat B."/>
            <person name="Kuo A."/>
            <person name="Liang C."/>
            <person name="Lipzen A."/>
            <person name="Lutzoni F."/>
            <person name="Magnuson J."/>
            <person name="Mondo S."/>
            <person name="Nolan M."/>
            <person name="Ohm R."/>
            <person name="Pangilinan J."/>
            <person name="Park H.-J."/>
            <person name="Ramirez L."/>
            <person name="Alfaro M."/>
            <person name="Sun H."/>
            <person name="Tritt A."/>
            <person name="Yoshinaga Y."/>
            <person name="Zwiers L.-H."/>
            <person name="Turgeon B."/>
            <person name="Goodwin S."/>
            <person name="Spatafora J."/>
            <person name="Crous P."/>
            <person name="Grigoriev I."/>
        </authorList>
    </citation>
    <scope>NUCLEOTIDE SEQUENCE</scope>
    <source>
        <strain evidence="1">ATCC 200398</strain>
    </source>
</reference>
<accession>A0ACB6Q9Q4</accession>
<organism evidence="1 2">
    <name type="scientific">Lindgomyces ingoldianus</name>
    <dbReference type="NCBI Taxonomy" id="673940"/>
    <lineage>
        <taxon>Eukaryota</taxon>
        <taxon>Fungi</taxon>
        <taxon>Dikarya</taxon>
        <taxon>Ascomycota</taxon>
        <taxon>Pezizomycotina</taxon>
        <taxon>Dothideomycetes</taxon>
        <taxon>Pleosporomycetidae</taxon>
        <taxon>Pleosporales</taxon>
        <taxon>Lindgomycetaceae</taxon>
        <taxon>Lindgomyces</taxon>
    </lineage>
</organism>
<comment type="caution">
    <text evidence="1">The sequence shown here is derived from an EMBL/GenBank/DDBJ whole genome shotgun (WGS) entry which is preliminary data.</text>
</comment>
<dbReference type="EMBL" id="MU003551">
    <property type="protein sequence ID" value="KAF2463313.1"/>
    <property type="molecule type" value="Genomic_DNA"/>
</dbReference>
<evidence type="ECO:0000313" key="1">
    <source>
        <dbReference type="EMBL" id="KAF2463313.1"/>
    </source>
</evidence>
<protein>
    <submittedName>
        <fullName evidence="1">Uncharacterized protein</fullName>
    </submittedName>
</protein>
<gene>
    <name evidence="1" type="ORF">BDR25DRAFT_362865</name>
</gene>
<proteinExistence type="predicted"/>
<sequence length="326" mass="37479">MFTPCKPLCLLAESPFNTNNCSLNQPNIPVSFLNNDFQLHRACYPISQNMKRCNALFPNYLSYSTLASSLFFSFGFRVHITKQELRIGQETLAFSRESIFGYSPRKGDRAGTHVMLILLFGFGFVFNKMLIAVVILLQFLAGVRHVTAAPLIAESKRFITPNGTEVFDPRPHGYTPVYSPTRWPDTVFITRDGSVSECTEFPDRYGISVEYMYDKSNYTFYCWQNNTMHDPSGRLFLRTVEDCYVDEDNVPAEHIDFQDELPWCGPIKPYLVDNSPLLWNSTWSDTAHYTLPCWREPTTKSQRLETGATYPHMYCWVEGEKFGNST</sequence>
<name>A0ACB6Q9Q4_9PLEO</name>
<evidence type="ECO:0000313" key="2">
    <source>
        <dbReference type="Proteomes" id="UP000799755"/>
    </source>
</evidence>
<keyword evidence="2" id="KW-1185">Reference proteome</keyword>
<dbReference type="Proteomes" id="UP000799755">
    <property type="component" value="Unassembled WGS sequence"/>
</dbReference>